<evidence type="ECO:0000313" key="2">
    <source>
        <dbReference type="Proteomes" id="UP001362999"/>
    </source>
</evidence>
<gene>
    <name evidence="1" type="ORF">R3P38DRAFT_2708324</name>
</gene>
<organism evidence="1 2">
    <name type="scientific">Favolaschia claudopus</name>
    <dbReference type="NCBI Taxonomy" id="2862362"/>
    <lineage>
        <taxon>Eukaryota</taxon>
        <taxon>Fungi</taxon>
        <taxon>Dikarya</taxon>
        <taxon>Basidiomycota</taxon>
        <taxon>Agaricomycotina</taxon>
        <taxon>Agaricomycetes</taxon>
        <taxon>Agaricomycetidae</taxon>
        <taxon>Agaricales</taxon>
        <taxon>Marasmiineae</taxon>
        <taxon>Mycenaceae</taxon>
        <taxon>Favolaschia</taxon>
    </lineage>
</organism>
<comment type="caution">
    <text evidence="1">The sequence shown here is derived from an EMBL/GenBank/DDBJ whole genome shotgun (WGS) entry which is preliminary data.</text>
</comment>
<sequence length="323" mass="36135">MSKELPLKVRVDIRDQWDSANSSVHESVSSLTKILGHTVTPTVTWPTLWGALKDQFASDNSSFVPLVVRYTIAWYERLMGRLENPAHEQWTDQLLTVITERSKALTLHIEASEGGANLPSTKWNAKLSTFQLFIPKADPVSQIKLDSTYDKCFENLFNSDAKDEGWADLATDTNVSVAPTTGAAAASADRPYMSRLPVLDGLARPPELFKTTSPYILIVEERSPNIVVQGSHEPSLELIVAYLTKWGKANPNDSQKRNMLNVQLVESEYCYGVFDTVMIERNMGRRDAINPVMLLAFIEGVLGYELVSTDGYRRTYSSKTLLK</sequence>
<dbReference type="Proteomes" id="UP001362999">
    <property type="component" value="Unassembled WGS sequence"/>
</dbReference>
<accession>A0AAW0BGG6</accession>
<reference evidence="1 2" key="1">
    <citation type="journal article" date="2024" name="J Genomics">
        <title>Draft genome sequencing and assembly of Favolaschia claudopus CIRM-BRFM 2984 isolated from oak limbs.</title>
        <authorList>
            <person name="Navarro D."/>
            <person name="Drula E."/>
            <person name="Chaduli D."/>
            <person name="Cazenave R."/>
            <person name="Ahrendt S."/>
            <person name="Wang J."/>
            <person name="Lipzen A."/>
            <person name="Daum C."/>
            <person name="Barry K."/>
            <person name="Grigoriev I.V."/>
            <person name="Favel A."/>
            <person name="Rosso M.N."/>
            <person name="Martin F."/>
        </authorList>
    </citation>
    <scope>NUCLEOTIDE SEQUENCE [LARGE SCALE GENOMIC DNA]</scope>
    <source>
        <strain evidence="1 2">CIRM-BRFM 2984</strain>
    </source>
</reference>
<name>A0AAW0BGG6_9AGAR</name>
<dbReference type="AlphaFoldDB" id="A0AAW0BGG6"/>
<protein>
    <submittedName>
        <fullName evidence="1">Uncharacterized protein</fullName>
    </submittedName>
</protein>
<keyword evidence="2" id="KW-1185">Reference proteome</keyword>
<evidence type="ECO:0000313" key="1">
    <source>
        <dbReference type="EMBL" id="KAK7025223.1"/>
    </source>
</evidence>
<dbReference type="EMBL" id="JAWWNJ010000034">
    <property type="protein sequence ID" value="KAK7025223.1"/>
    <property type="molecule type" value="Genomic_DNA"/>
</dbReference>
<proteinExistence type="predicted"/>